<keyword evidence="2" id="KW-1185">Reference proteome</keyword>
<accession>A0ABQ8C5Y1</accession>
<dbReference type="EMBL" id="JAGKQM010000009">
    <property type="protein sequence ID" value="KAH0912489.1"/>
    <property type="molecule type" value="Genomic_DNA"/>
</dbReference>
<comment type="caution">
    <text evidence="1">The sequence shown here is derived from an EMBL/GenBank/DDBJ whole genome shotgun (WGS) entry which is preliminary data.</text>
</comment>
<gene>
    <name evidence="1" type="ORF">HID58_035810</name>
</gene>
<reference evidence="1 2" key="1">
    <citation type="submission" date="2021-05" db="EMBL/GenBank/DDBJ databases">
        <title>Genome Assembly of Synthetic Allotetraploid Brassica napus Reveals Homoeologous Exchanges between Subgenomes.</title>
        <authorList>
            <person name="Davis J.T."/>
        </authorList>
    </citation>
    <scope>NUCLEOTIDE SEQUENCE [LARGE SCALE GENOMIC DNA]</scope>
    <source>
        <strain evidence="2">cv. Da-Ae</strain>
        <tissue evidence="1">Seedling</tissue>
    </source>
</reference>
<dbReference type="PANTHER" id="PTHR45654">
    <property type="entry name" value="HOMEOBOX-LEUCINE ZIPPER PROTEIN MERISTEM L1"/>
    <property type="match status" value="1"/>
</dbReference>
<organism evidence="1 2">
    <name type="scientific">Brassica napus</name>
    <name type="common">Rape</name>
    <dbReference type="NCBI Taxonomy" id="3708"/>
    <lineage>
        <taxon>Eukaryota</taxon>
        <taxon>Viridiplantae</taxon>
        <taxon>Streptophyta</taxon>
        <taxon>Embryophyta</taxon>
        <taxon>Tracheophyta</taxon>
        <taxon>Spermatophyta</taxon>
        <taxon>Magnoliopsida</taxon>
        <taxon>eudicotyledons</taxon>
        <taxon>Gunneridae</taxon>
        <taxon>Pentapetalae</taxon>
        <taxon>rosids</taxon>
        <taxon>malvids</taxon>
        <taxon>Brassicales</taxon>
        <taxon>Brassicaceae</taxon>
        <taxon>Brassiceae</taxon>
        <taxon>Brassica</taxon>
    </lineage>
</organism>
<evidence type="ECO:0000313" key="1">
    <source>
        <dbReference type="EMBL" id="KAH0912489.1"/>
    </source>
</evidence>
<evidence type="ECO:0000313" key="2">
    <source>
        <dbReference type="Proteomes" id="UP000824890"/>
    </source>
</evidence>
<name>A0ABQ8C5Y1_BRANA</name>
<sequence>MKKDNCKNFKLLFSIFNTPRGVRKLTFNTTTSREEQAAKTPLRTLACEMTTFISLRVLRFLQLLKARGPIRIGRSLGLYRSISIACHSSWIHNLTIFYPSSNQRISTYKKVVVVANIITALKLIGRRNAQHERADNNALEAEKDKIRCENIAIRESLKHAICPNCGGPPVNACLFPVKLMIFFLNPI</sequence>
<proteinExistence type="predicted"/>
<dbReference type="PANTHER" id="PTHR45654:SF1">
    <property type="entry name" value="HOMEOBOX-LEUCINE ZIPPER PROTEIN HDG11"/>
    <property type="match status" value="1"/>
</dbReference>
<dbReference type="Proteomes" id="UP000824890">
    <property type="component" value="Unassembled WGS sequence"/>
</dbReference>
<dbReference type="InterPro" id="IPR042160">
    <property type="entry name" value="HD-Zip_IV"/>
</dbReference>
<protein>
    <submittedName>
        <fullName evidence="1">Uncharacterized protein</fullName>
    </submittedName>
</protein>